<dbReference type="AlphaFoldDB" id="A0A3D8IP61"/>
<name>A0A3D8IP61_9HELI</name>
<protein>
    <submittedName>
        <fullName evidence="2">Uncharacterized protein</fullName>
    </submittedName>
</protein>
<keyword evidence="3" id="KW-1185">Reference proteome</keyword>
<dbReference type="EMBL" id="NXLQ01000003">
    <property type="protein sequence ID" value="RDU66705.1"/>
    <property type="molecule type" value="Genomic_DNA"/>
</dbReference>
<dbReference type="Proteomes" id="UP000256379">
    <property type="component" value="Unassembled WGS sequence"/>
</dbReference>
<evidence type="ECO:0000256" key="1">
    <source>
        <dbReference type="SAM" id="SignalP"/>
    </source>
</evidence>
<reference evidence="2 3" key="1">
    <citation type="submission" date="2018-04" db="EMBL/GenBank/DDBJ databases">
        <title>Novel Campyloabacter and Helicobacter Species and Strains.</title>
        <authorList>
            <person name="Mannion A.J."/>
            <person name="Shen Z."/>
            <person name="Fox J.G."/>
        </authorList>
    </citation>
    <scope>NUCLEOTIDE SEQUENCE [LARGE SCALE GENOMIC DNA]</scope>
    <source>
        <strain evidence="2 3">MIT 17-337</strain>
    </source>
</reference>
<proteinExistence type="predicted"/>
<keyword evidence="1" id="KW-0732">Signal</keyword>
<organism evidence="2 3">
    <name type="scientific">Helicobacter didelphidarum</name>
    <dbReference type="NCBI Taxonomy" id="2040648"/>
    <lineage>
        <taxon>Bacteria</taxon>
        <taxon>Pseudomonadati</taxon>
        <taxon>Campylobacterota</taxon>
        <taxon>Epsilonproteobacteria</taxon>
        <taxon>Campylobacterales</taxon>
        <taxon>Helicobacteraceae</taxon>
        <taxon>Helicobacter</taxon>
    </lineage>
</organism>
<gene>
    <name evidence="2" type="ORF">CQA53_02730</name>
</gene>
<dbReference type="RefSeq" id="WP_115542490.1">
    <property type="nucleotide sequence ID" value="NZ_NXLQ01000003.1"/>
</dbReference>
<feature type="chain" id="PRO_5017661793" evidence="1">
    <location>
        <begin position="21"/>
        <end position="181"/>
    </location>
</feature>
<feature type="signal peptide" evidence="1">
    <location>
        <begin position="1"/>
        <end position="20"/>
    </location>
</feature>
<accession>A0A3D8IP61</accession>
<evidence type="ECO:0000313" key="2">
    <source>
        <dbReference type="EMBL" id="RDU66705.1"/>
    </source>
</evidence>
<evidence type="ECO:0000313" key="3">
    <source>
        <dbReference type="Proteomes" id="UP000256379"/>
    </source>
</evidence>
<sequence length="181" mass="20746">MFYSKVVFIALCLGCNFLFAKINLDKERAKTITWYQDNCIKAKKQSDNLCNGFKFMLSAEKVKQDLEKKYGKDTESLYNDTSYNNIKKYETYALFYGSKLNGNDLAVIDNAGLEFFDMEDKFIQGTSLFNLARFSSVYLTFRVGFGHGGDSMDCVAEAKNEKEFDKCLSKDSEPEAENQRN</sequence>
<comment type="caution">
    <text evidence="2">The sequence shown here is derived from an EMBL/GenBank/DDBJ whole genome shotgun (WGS) entry which is preliminary data.</text>
</comment>